<organism evidence="1 2">
    <name type="scientific">Albula glossodonta</name>
    <name type="common">roundjaw bonefish</name>
    <dbReference type="NCBI Taxonomy" id="121402"/>
    <lineage>
        <taxon>Eukaryota</taxon>
        <taxon>Metazoa</taxon>
        <taxon>Chordata</taxon>
        <taxon>Craniata</taxon>
        <taxon>Vertebrata</taxon>
        <taxon>Euteleostomi</taxon>
        <taxon>Actinopterygii</taxon>
        <taxon>Neopterygii</taxon>
        <taxon>Teleostei</taxon>
        <taxon>Albuliformes</taxon>
        <taxon>Albulidae</taxon>
        <taxon>Albula</taxon>
    </lineage>
</organism>
<evidence type="ECO:0000313" key="2">
    <source>
        <dbReference type="Proteomes" id="UP000824540"/>
    </source>
</evidence>
<comment type="caution">
    <text evidence="1">The sequence shown here is derived from an EMBL/GenBank/DDBJ whole genome shotgun (WGS) entry which is preliminary data.</text>
</comment>
<dbReference type="EMBL" id="JAFBMS010000015">
    <property type="protein sequence ID" value="KAG9346687.1"/>
    <property type="molecule type" value="Genomic_DNA"/>
</dbReference>
<dbReference type="Proteomes" id="UP000824540">
    <property type="component" value="Unassembled WGS sequence"/>
</dbReference>
<proteinExistence type="predicted"/>
<sequence length="306" mass="33824">MIGWQWQRWQPTGEREELCPPCVLCSPIRALTHWPQNPPNILGEEGSPVPVLPQRSCDAPAPQQSTTAFLQIDNTCHTLTQQKQAPSKQLRPLRQEVSSERDANCISLSLSLPPSLPLQCILNATRTHEAQRLDVLVKSCCITASWCSSITRCVPPCITAWAGKDCCYPGRMDAGLLYCAGLPCGGGWRTRKGGGEILTALHHPDMAKEGTPTQSLPGTASYRHQVEAKPGFPKFTRHVLQFHAVLVLLHTRRISHIRFMLAMNWIKEDPSIYLTRAGLGGDIEDLFLEKGLNALADVYIGGRVSF</sequence>
<protein>
    <submittedName>
        <fullName evidence="1">Uncharacterized protein</fullName>
    </submittedName>
</protein>
<gene>
    <name evidence="1" type="ORF">JZ751_006999</name>
</gene>
<reference evidence="1" key="1">
    <citation type="thesis" date="2021" institute="BYU ScholarsArchive" country="Provo, UT, USA">
        <title>Applications of and Algorithms for Genome Assembly and Genomic Analyses with an Emphasis on Marine Teleosts.</title>
        <authorList>
            <person name="Pickett B.D."/>
        </authorList>
    </citation>
    <scope>NUCLEOTIDE SEQUENCE</scope>
    <source>
        <strain evidence="1">HI-2016</strain>
    </source>
</reference>
<evidence type="ECO:0000313" key="1">
    <source>
        <dbReference type="EMBL" id="KAG9346687.1"/>
    </source>
</evidence>
<keyword evidence="2" id="KW-1185">Reference proteome</keyword>
<name>A0A8T2PD77_9TELE</name>
<accession>A0A8T2PD77</accession>
<dbReference type="AlphaFoldDB" id="A0A8T2PD77"/>